<dbReference type="AlphaFoldDB" id="A0A383RHG2"/>
<sequence length="190" mass="21737">MNIPHIQINQQFSRVGLEREAGILNIETPPPQLEISQQQVVVRMDHSDSKLEIDSRKAWSALGKARFEEVTDRIAQESLQISMQNIANLASEGDRMMAFHKKENAFSELARERMFRQYPIEICGPPSYDNVEVEFTPGELKTEWNPGGVQLNFESTKPKIDYYPGKVNPYLIQKNYIFFSSSGKQLDAVV</sequence>
<accession>A0A383RHG2</accession>
<protein>
    <submittedName>
        <fullName evidence="1">YviE</fullName>
    </submittedName>
</protein>
<evidence type="ECO:0000313" key="1">
    <source>
        <dbReference type="EMBL" id="SYX86505.1"/>
    </source>
</evidence>
<dbReference type="Pfam" id="PF20074">
    <property type="entry name" value="DUF6470"/>
    <property type="match status" value="1"/>
</dbReference>
<name>A0A383RHG2_PAEAL</name>
<evidence type="ECO:0000313" key="2">
    <source>
        <dbReference type="Proteomes" id="UP000304148"/>
    </source>
</evidence>
<dbReference type="InterPro" id="IPR045527">
    <property type="entry name" value="DUF6470"/>
</dbReference>
<dbReference type="RefSeq" id="WP_138188424.1">
    <property type="nucleotide sequence ID" value="NZ_LS992241.1"/>
</dbReference>
<reference evidence="2" key="1">
    <citation type="submission" date="2018-08" db="EMBL/GenBank/DDBJ databases">
        <authorList>
            <person name="Chevrot R."/>
        </authorList>
    </citation>
    <scope>NUCLEOTIDE SEQUENCE [LARGE SCALE GENOMIC DNA]</scope>
</reference>
<organism evidence="1 2">
    <name type="scientific">Paenibacillus alvei</name>
    <name type="common">Bacillus alvei</name>
    <dbReference type="NCBI Taxonomy" id="44250"/>
    <lineage>
        <taxon>Bacteria</taxon>
        <taxon>Bacillati</taxon>
        <taxon>Bacillota</taxon>
        <taxon>Bacilli</taxon>
        <taxon>Bacillales</taxon>
        <taxon>Paenibacillaceae</taxon>
        <taxon>Paenibacillus</taxon>
    </lineage>
</organism>
<proteinExistence type="predicted"/>
<gene>
    <name evidence="1" type="ORF">PBLR_14931</name>
</gene>
<dbReference type="Proteomes" id="UP000304148">
    <property type="component" value="Chromosome"/>
</dbReference>
<dbReference type="EMBL" id="LS992241">
    <property type="protein sequence ID" value="SYX86505.1"/>
    <property type="molecule type" value="Genomic_DNA"/>
</dbReference>